<organism evidence="1 2">
    <name type="scientific">Marinirhabdus gelatinilytica</name>
    <dbReference type="NCBI Taxonomy" id="1703343"/>
    <lineage>
        <taxon>Bacteria</taxon>
        <taxon>Pseudomonadati</taxon>
        <taxon>Bacteroidota</taxon>
        <taxon>Flavobacteriia</taxon>
        <taxon>Flavobacteriales</taxon>
        <taxon>Flavobacteriaceae</taxon>
    </lineage>
</organism>
<reference evidence="1 2" key="1">
    <citation type="submission" date="2018-07" db="EMBL/GenBank/DDBJ databases">
        <title>Genomic Encyclopedia of Type Strains, Phase IV (KMG-IV): sequencing the most valuable type-strain genomes for metagenomic binning, comparative biology and taxonomic classification.</title>
        <authorList>
            <person name="Goeker M."/>
        </authorList>
    </citation>
    <scope>NUCLEOTIDE SEQUENCE [LARGE SCALE GENOMIC DNA]</scope>
    <source>
        <strain evidence="1 2">DSM 101478</strain>
    </source>
</reference>
<dbReference type="AlphaFoldDB" id="A0A370QLQ7"/>
<sequence>MSPKFFTILVCSFPFFANAQGKIDGFYRGDNNASVVLGVGFEDSKKYMAGSNTLDLERSVYYVSLFTAYGITENLDINLQLPYISSNKENNFQDISVFLKYRFLSIKSEAGIFELSSGVGFSTPISKYNIGGLNDIGQRATVLETRGMVHYSATSAWFATLQSGFSLKLEEVPNSIPATLKIGRATSNWYYDLFYDFQHSFGGIDYRGTPSPQNFREFGVDFHKAGGTFYKPFTPKFGVYVSFSYTFSGRNTFLGAAYGLGGSYTF</sequence>
<evidence type="ECO:0000313" key="2">
    <source>
        <dbReference type="Proteomes" id="UP000255317"/>
    </source>
</evidence>
<name>A0A370QLQ7_9FLAO</name>
<keyword evidence="2" id="KW-1185">Reference proteome</keyword>
<comment type="caution">
    <text evidence="1">The sequence shown here is derived from an EMBL/GenBank/DDBJ whole genome shotgun (WGS) entry which is preliminary data.</text>
</comment>
<dbReference type="Proteomes" id="UP000255317">
    <property type="component" value="Unassembled WGS sequence"/>
</dbReference>
<dbReference type="RefSeq" id="WP_115122925.1">
    <property type="nucleotide sequence ID" value="NZ_QRAO01000001.1"/>
</dbReference>
<evidence type="ECO:0008006" key="3">
    <source>
        <dbReference type="Google" id="ProtNLM"/>
    </source>
</evidence>
<dbReference type="EMBL" id="QRAO01000001">
    <property type="protein sequence ID" value="RDK89304.1"/>
    <property type="molecule type" value="Genomic_DNA"/>
</dbReference>
<proteinExistence type="predicted"/>
<evidence type="ECO:0000313" key="1">
    <source>
        <dbReference type="EMBL" id="RDK89304.1"/>
    </source>
</evidence>
<gene>
    <name evidence="1" type="ORF">C8D94_1011190</name>
</gene>
<accession>A0A370QLQ7</accession>
<protein>
    <recommendedName>
        <fullName evidence="3">Outer membrane protein with beta-barrel domain</fullName>
    </recommendedName>
</protein>
<dbReference type="OrthoDB" id="1413291at2"/>